<dbReference type="EMBL" id="JAFJYH010000299">
    <property type="protein sequence ID" value="KAG4413711.1"/>
    <property type="molecule type" value="Genomic_DNA"/>
</dbReference>
<evidence type="ECO:0000313" key="1">
    <source>
        <dbReference type="EMBL" id="KAG4413711.1"/>
    </source>
</evidence>
<protein>
    <submittedName>
        <fullName evidence="1">Uncharacterized protein</fullName>
    </submittedName>
</protein>
<proteinExistence type="predicted"/>
<keyword evidence="2" id="KW-1185">Reference proteome</keyword>
<accession>A0A8H7W0U0</accession>
<name>A0A8H7W0U0_9HELO</name>
<sequence length="99" mass="10867">MVPRIFPASECWDEECLPSTSKLIISTLNLIESTKNIEGRPYDVYRRSEQASKVEPRHAIAQLVEPSEASPVNVIGLDILAEGGFHVPVSLSEFVEGGD</sequence>
<reference evidence="1" key="1">
    <citation type="submission" date="2021-02" db="EMBL/GenBank/DDBJ databases">
        <title>Genome sequence Cadophora malorum strain M34.</title>
        <authorList>
            <person name="Stefanovic E."/>
            <person name="Vu D."/>
            <person name="Scully C."/>
            <person name="Dijksterhuis J."/>
            <person name="Roader J."/>
            <person name="Houbraken J."/>
        </authorList>
    </citation>
    <scope>NUCLEOTIDE SEQUENCE</scope>
    <source>
        <strain evidence="1">M34</strain>
    </source>
</reference>
<dbReference type="OrthoDB" id="5331193at2759"/>
<dbReference type="AlphaFoldDB" id="A0A8H7W0U0"/>
<comment type="caution">
    <text evidence="1">The sequence shown here is derived from an EMBL/GenBank/DDBJ whole genome shotgun (WGS) entry which is preliminary data.</text>
</comment>
<gene>
    <name evidence="1" type="ORF">IFR04_013146</name>
</gene>
<dbReference type="Proteomes" id="UP000664132">
    <property type="component" value="Unassembled WGS sequence"/>
</dbReference>
<organism evidence="1 2">
    <name type="scientific">Cadophora malorum</name>
    <dbReference type="NCBI Taxonomy" id="108018"/>
    <lineage>
        <taxon>Eukaryota</taxon>
        <taxon>Fungi</taxon>
        <taxon>Dikarya</taxon>
        <taxon>Ascomycota</taxon>
        <taxon>Pezizomycotina</taxon>
        <taxon>Leotiomycetes</taxon>
        <taxon>Helotiales</taxon>
        <taxon>Ploettnerulaceae</taxon>
        <taxon>Cadophora</taxon>
    </lineage>
</organism>
<evidence type="ECO:0000313" key="2">
    <source>
        <dbReference type="Proteomes" id="UP000664132"/>
    </source>
</evidence>